<accession>A0A0D7BJX6</accession>
<keyword evidence="2" id="KW-1185">Reference proteome</keyword>
<name>A0A0D7BJX6_9AGAR</name>
<evidence type="ECO:0000313" key="1">
    <source>
        <dbReference type="EMBL" id="KIY69916.1"/>
    </source>
</evidence>
<sequence length="93" mass="9876">MAEIFATTDLENASLRVLTAGLSVCALACVPAPPMVCSSFERDEDHPSPARGNAVNREGRVLDSGHLVIKIRARFNLESCKCQGNTGFRDGGG</sequence>
<dbReference type="EMBL" id="KN880476">
    <property type="protein sequence ID" value="KIY69916.1"/>
    <property type="molecule type" value="Genomic_DNA"/>
</dbReference>
<dbReference type="AlphaFoldDB" id="A0A0D7BJX6"/>
<evidence type="ECO:0000313" key="2">
    <source>
        <dbReference type="Proteomes" id="UP000054007"/>
    </source>
</evidence>
<reference evidence="1 2" key="1">
    <citation type="journal article" date="2015" name="Fungal Genet. Biol.">
        <title>Evolution of novel wood decay mechanisms in Agaricales revealed by the genome sequences of Fistulina hepatica and Cylindrobasidium torrendii.</title>
        <authorList>
            <person name="Floudas D."/>
            <person name="Held B.W."/>
            <person name="Riley R."/>
            <person name="Nagy L.G."/>
            <person name="Koehler G."/>
            <person name="Ransdell A.S."/>
            <person name="Younus H."/>
            <person name="Chow J."/>
            <person name="Chiniquy J."/>
            <person name="Lipzen A."/>
            <person name="Tritt A."/>
            <person name="Sun H."/>
            <person name="Haridas S."/>
            <person name="LaButti K."/>
            <person name="Ohm R.A."/>
            <person name="Kues U."/>
            <person name="Blanchette R.A."/>
            <person name="Grigoriev I.V."/>
            <person name="Minto R.E."/>
            <person name="Hibbett D.S."/>
        </authorList>
    </citation>
    <scope>NUCLEOTIDE SEQUENCE [LARGE SCALE GENOMIC DNA]</scope>
    <source>
        <strain evidence="1 2">FP15055 ss-10</strain>
    </source>
</reference>
<proteinExistence type="predicted"/>
<protein>
    <submittedName>
        <fullName evidence="1">Uncharacterized protein</fullName>
    </submittedName>
</protein>
<gene>
    <name evidence="1" type="ORF">CYLTODRAFT_208796</name>
</gene>
<dbReference type="Proteomes" id="UP000054007">
    <property type="component" value="Unassembled WGS sequence"/>
</dbReference>
<organism evidence="1 2">
    <name type="scientific">Cylindrobasidium torrendii FP15055 ss-10</name>
    <dbReference type="NCBI Taxonomy" id="1314674"/>
    <lineage>
        <taxon>Eukaryota</taxon>
        <taxon>Fungi</taxon>
        <taxon>Dikarya</taxon>
        <taxon>Basidiomycota</taxon>
        <taxon>Agaricomycotina</taxon>
        <taxon>Agaricomycetes</taxon>
        <taxon>Agaricomycetidae</taxon>
        <taxon>Agaricales</taxon>
        <taxon>Marasmiineae</taxon>
        <taxon>Physalacriaceae</taxon>
        <taxon>Cylindrobasidium</taxon>
    </lineage>
</organism>